<protein>
    <submittedName>
        <fullName evidence="1">Uncharacterized protein</fullName>
    </submittedName>
</protein>
<organism evidence="1 2">
    <name type="scientific">Setaria italica</name>
    <name type="common">Foxtail millet</name>
    <name type="synonym">Panicum italicum</name>
    <dbReference type="NCBI Taxonomy" id="4555"/>
    <lineage>
        <taxon>Eukaryota</taxon>
        <taxon>Viridiplantae</taxon>
        <taxon>Streptophyta</taxon>
        <taxon>Embryophyta</taxon>
        <taxon>Tracheophyta</taxon>
        <taxon>Spermatophyta</taxon>
        <taxon>Magnoliopsida</taxon>
        <taxon>Liliopsida</taxon>
        <taxon>Poales</taxon>
        <taxon>Poaceae</taxon>
        <taxon>PACMAD clade</taxon>
        <taxon>Panicoideae</taxon>
        <taxon>Panicodae</taxon>
        <taxon>Paniceae</taxon>
        <taxon>Cenchrinae</taxon>
        <taxon>Setaria</taxon>
    </lineage>
</organism>
<dbReference type="EMBL" id="AGNK02001462">
    <property type="status" value="NOT_ANNOTATED_CDS"/>
    <property type="molecule type" value="Genomic_DNA"/>
</dbReference>
<reference evidence="1" key="2">
    <citation type="submission" date="2018-08" db="UniProtKB">
        <authorList>
            <consortium name="EnsemblPlants"/>
        </authorList>
    </citation>
    <scope>IDENTIFICATION</scope>
    <source>
        <strain evidence="1">Yugu1</strain>
    </source>
</reference>
<evidence type="ECO:0000313" key="2">
    <source>
        <dbReference type="Proteomes" id="UP000004995"/>
    </source>
</evidence>
<proteinExistence type="predicted"/>
<evidence type="ECO:0000313" key="1">
    <source>
        <dbReference type="EnsemblPlants" id="KQL13603"/>
    </source>
</evidence>
<dbReference type="Gramene" id="KQL13603">
    <property type="protein sequence ID" value="KQL13603"/>
    <property type="gene ID" value="SETIT_023884mg"/>
</dbReference>
<sequence length="73" mass="8144">MLQVYTYSTSHRFFAAPIGHLVLVMCMKDIRSTYLNLIQAAFFDCDASERGAPGGTIEQPGFTAFCYLAACRR</sequence>
<dbReference type="HOGENOM" id="CLU_2709498_0_0_1"/>
<dbReference type="Proteomes" id="UP000004995">
    <property type="component" value="Unassembled WGS sequence"/>
</dbReference>
<name>K3ZBG3_SETIT</name>
<keyword evidence="2" id="KW-1185">Reference proteome</keyword>
<dbReference type="InParanoid" id="K3ZBG3"/>
<dbReference type="EnsemblPlants" id="KQL13603">
    <property type="protein sequence ID" value="KQL13603"/>
    <property type="gene ID" value="SETIT_023884mg"/>
</dbReference>
<accession>K3ZBG3</accession>
<dbReference type="AlphaFoldDB" id="K3ZBG3"/>
<reference evidence="2" key="1">
    <citation type="journal article" date="2012" name="Nat. Biotechnol.">
        <title>Reference genome sequence of the model plant Setaria.</title>
        <authorList>
            <person name="Bennetzen J.L."/>
            <person name="Schmutz J."/>
            <person name="Wang H."/>
            <person name="Percifield R."/>
            <person name="Hawkins J."/>
            <person name="Pontaroli A.C."/>
            <person name="Estep M."/>
            <person name="Feng L."/>
            <person name="Vaughn J.N."/>
            <person name="Grimwood J."/>
            <person name="Jenkins J."/>
            <person name="Barry K."/>
            <person name="Lindquist E."/>
            <person name="Hellsten U."/>
            <person name="Deshpande S."/>
            <person name="Wang X."/>
            <person name="Wu X."/>
            <person name="Mitros T."/>
            <person name="Triplett J."/>
            <person name="Yang X."/>
            <person name="Ye C.Y."/>
            <person name="Mauro-Herrera M."/>
            <person name="Wang L."/>
            <person name="Li P."/>
            <person name="Sharma M."/>
            <person name="Sharma R."/>
            <person name="Ronald P.C."/>
            <person name="Panaud O."/>
            <person name="Kellogg E.A."/>
            <person name="Brutnell T.P."/>
            <person name="Doust A.N."/>
            <person name="Tuskan G.A."/>
            <person name="Rokhsar D."/>
            <person name="Devos K.M."/>
        </authorList>
    </citation>
    <scope>NUCLEOTIDE SEQUENCE [LARGE SCALE GENOMIC DNA]</scope>
    <source>
        <strain evidence="2">cv. Yugu1</strain>
    </source>
</reference>